<dbReference type="EMBL" id="WPIP01000252">
    <property type="protein sequence ID" value="MVM93652.1"/>
    <property type="molecule type" value="Genomic_DNA"/>
</dbReference>
<evidence type="ECO:0000313" key="8">
    <source>
        <dbReference type="Proteomes" id="UP000461234"/>
    </source>
</evidence>
<dbReference type="OrthoDB" id="6698772at2"/>
<dbReference type="Proteomes" id="UP000280073">
    <property type="component" value="Unassembled WGS sequence"/>
</dbReference>
<reference evidence="2 8" key="4">
    <citation type="submission" date="2019-10" db="EMBL/GenBank/DDBJ databases">
        <title>Genetic environment of the oxa23 gene and comparative analysis of carbapenem resistant Acinetobacter baumannii isolates belonging to global clone 1, lineage 2 recovered in a burns hospital outbreak in 2012-2013.</title>
        <authorList>
            <person name="Douraghi M."/>
            <person name="Aris P."/>
            <person name="Kenyon J."/>
            <person name="Hamidian M."/>
        </authorList>
    </citation>
    <scope>NUCLEOTIDE SEQUENCE [LARGE SCALE GENOMIC DNA]</scope>
    <source>
        <strain evidence="2 8">ABS103</strain>
    </source>
</reference>
<proteinExistence type="predicted"/>
<dbReference type="PATRIC" id="fig|470.1314.peg.2084"/>
<evidence type="ECO:0000313" key="7">
    <source>
        <dbReference type="Proteomes" id="UP000439424"/>
    </source>
</evidence>
<dbReference type="RefSeq" id="WP_000338517.1">
    <property type="nucleotide sequence ID" value="NZ_AP031576.1"/>
</dbReference>
<dbReference type="AlphaFoldDB" id="A0A0D7TFF5"/>
<evidence type="ECO:0000313" key="1">
    <source>
        <dbReference type="EMBL" id="AKA32240.1"/>
    </source>
</evidence>
<gene>
    <name evidence="1" type="ORF">ABUW_2514</name>
    <name evidence="4" type="ORF">EA686_23020</name>
    <name evidence="2" type="ORF">F2P40_07155</name>
    <name evidence="3" type="ORF">GNY86_19130</name>
</gene>
<reference evidence="3 7" key="5">
    <citation type="submission" date="2019-11" db="EMBL/GenBank/DDBJ databases">
        <title>Multidrug-resistant Acinetobacter baumannii moving toward extensively drug-resistant over fifteen years in South of Brazil.</title>
        <authorList>
            <person name="Fedrigo N.H."/>
            <person name="Cerdeira L."/>
            <person name="Fuga B."/>
            <person name="Marini P.V.B."/>
            <person name="Shinohara D.R."/>
            <person name="Carrara-Marroni F.E."/>
            <person name="Lincopan N."/>
            <person name="Tognim M.C.B."/>
        </authorList>
    </citation>
    <scope>NUCLEOTIDE SEQUENCE [LARGE SCALE GENOMIC DNA]</scope>
    <source>
        <strain evidence="3 7">Ac576</strain>
    </source>
</reference>
<dbReference type="EMBL" id="RFDI01001681">
    <property type="protein sequence ID" value="RSR38746.1"/>
    <property type="molecule type" value="Genomic_DNA"/>
</dbReference>
<evidence type="ECO:0000313" key="5">
    <source>
        <dbReference type="Proteomes" id="UP000032746"/>
    </source>
</evidence>
<organism evidence="4 6">
    <name type="scientific">Acinetobacter baumannii</name>
    <dbReference type="NCBI Taxonomy" id="470"/>
    <lineage>
        <taxon>Bacteria</taxon>
        <taxon>Pseudomonadati</taxon>
        <taxon>Pseudomonadota</taxon>
        <taxon>Gammaproteobacteria</taxon>
        <taxon>Moraxellales</taxon>
        <taxon>Moraxellaceae</taxon>
        <taxon>Acinetobacter</taxon>
        <taxon>Acinetobacter calcoaceticus/baumannii complex</taxon>
    </lineage>
</organism>
<name>A0A0D7TFF5_ACIBA</name>
<evidence type="ECO:0000313" key="4">
    <source>
        <dbReference type="EMBL" id="RSR38746.1"/>
    </source>
</evidence>
<dbReference type="Proteomes" id="UP000461234">
    <property type="component" value="Unassembled WGS sequence"/>
</dbReference>
<reference evidence="5" key="2">
    <citation type="submission" date="2015-03" db="EMBL/GenBank/DDBJ databases">
        <authorList>
            <person name="Gallagher L.A."/>
            <person name="Hayden H.S."/>
            <person name="Weiss E.J."/>
            <person name="Hager K.R."/>
            <person name="Ramage E."/>
            <person name="Radey M.R."/>
            <person name="Bydalek R."/>
            <person name="Manoil C."/>
            <person name="Miller S.I."/>
            <person name="Brittnacher M.J."/>
        </authorList>
    </citation>
    <scope>NUCLEOTIDE SEQUENCE [LARGE SCALE GENOMIC DNA]</scope>
    <source>
        <strain evidence="5">AB5075-UW</strain>
    </source>
</reference>
<protein>
    <submittedName>
        <fullName evidence="4">Uncharacterized protein</fullName>
    </submittedName>
</protein>
<evidence type="ECO:0000313" key="6">
    <source>
        <dbReference type="Proteomes" id="UP000280073"/>
    </source>
</evidence>
<dbReference type="EMBL" id="CP008706">
    <property type="protein sequence ID" value="AKA32240.1"/>
    <property type="molecule type" value="Genomic_DNA"/>
</dbReference>
<reference evidence="4 6" key="3">
    <citation type="submission" date="2018-10" db="EMBL/GenBank/DDBJ databases">
        <title>GWAS and RNA-Seq identify cryptic mechanisms of antimicrobial resistance in Acinetobacter baumannii.</title>
        <authorList>
            <person name="Sahl J.W."/>
        </authorList>
    </citation>
    <scope>NUCLEOTIDE SEQUENCE [LARGE SCALE GENOMIC DNA]</scope>
    <source>
        <strain evidence="4 6">TG28175</strain>
    </source>
</reference>
<evidence type="ECO:0000313" key="3">
    <source>
        <dbReference type="EMBL" id="MVM93652.1"/>
    </source>
</evidence>
<dbReference type="Proteomes" id="UP000439424">
    <property type="component" value="Unassembled WGS sequence"/>
</dbReference>
<dbReference type="OMA" id="NFDNEHE"/>
<reference evidence="1 5" key="1">
    <citation type="journal article" date="2015" name="J. Bacteriol.">
        <title>Resources for Genetic and Genomic Analysis of Emerging Pathogen Acinetobacter baumannii.</title>
        <authorList>
            <person name="Gallagher L.A."/>
            <person name="Ramage E."/>
            <person name="Weiss E.J."/>
            <person name="Radey M."/>
            <person name="Hayden H.S."/>
            <person name="Held K.G."/>
            <person name="Huse H.K."/>
            <person name="Zurawski D.V."/>
            <person name="Brittnacher M.J."/>
            <person name="Manoil C."/>
        </authorList>
    </citation>
    <scope>NUCLEOTIDE SEQUENCE [LARGE SCALE GENOMIC DNA]</scope>
    <source>
        <strain evidence="1 5">AB5075-UW</strain>
    </source>
</reference>
<evidence type="ECO:0000313" key="2">
    <source>
        <dbReference type="EMBL" id="MQR49104.1"/>
    </source>
</evidence>
<dbReference type="Proteomes" id="UP000032746">
    <property type="component" value="Chromosome"/>
</dbReference>
<sequence length="106" mass="12548">MDAEMKKYFDVAESVYNNIHFKNQSSKDLIDCLNRLLIEIKKEAAINNLQLKYPVIDFESCLNRPMKERIVKIDLSLLPHFDNEHEFILWLAGFVKSISVSRSYYF</sequence>
<dbReference type="EMBL" id="WIOC01000006">
    <property type="protein sequence ID" value="MQR49104.1"/>
    <property type="molecule type" value="Genomic_DNA"/>
</dbReference>
<accession>A0A0D7TFF5</accession>